<dbReference type="EMBL" id="LDYG01000024">
    <property type="protein sequence ID" value="KUP07206.1"/>
    <property type="molecule type" value="Genomic_DNA"/>
</dbReference>
<protein>
    <submittedName>
        <fullName evidence="2">Nucleotidyltransferase</fullName>
    </submittedName>
</protein>
<feature type="domain" description="Polymerase nucleotidyl transferase" evidence="1">
    <location>
        <begin position="16"/>
        <end position="40"/>
    </location>
</feature>
<dbReference type="Proteomes" id="UP000074108">
    <property type="component" value="Unassembled WGS sequence"/>
</dbReference>
<gene>
    <name evidence="2" type="ORF">Q75_06585</name>
</gene>
<dbReference type="CDD" id="cd05403">
    <property type="entry name" value="NT_KNTase_like"/>
    <property type="match status" value="1"/>
</dbReference>
<evidence type="ECO:0000259" key="1">
    <source>
        <dbReference type="Pfam" id="PF01909"/>
    </source>
</evidence>
<dbReference type="SUPFAM" id="SSF81301">
    <property type="entry name" value="Nucleotidyltransferase"/>
    <property type="match status" value="1"/>
</dbReference>
<dbReference type="GO" id="GO:0016779">
    <property type="term" value="F:nucleotidyltransferase activity"/>
    <property type="evidence" value="ECO:0007669"/>
    <property type="project" value="InterPro"/>
</dbReference>
<dbReference type="PATRIC" id="fig|1150625.3.peg.1378"/>
<evidence type="ECO:0000313" key="3">
    <source>
        <dbReference type="Proteomes" id="UP000074108"/>
    </source>
</evidence>
<dbReference type="InterPro" id="IPR043519">
    <property type="entry name" value="NT_sf"/>
</dbReference>
<dbReference type="STRING" id="1150625.Q75_06585"/>
<dbReference type="AlphaFoldDB" id="A0A147K9V2"/>
<reference evidence="2 3" key="1">
    <citation type="journal article" date="2016" name="Front. Microbiol.">
        <title>Microevolution Analysis of Bacillus coahuilensis Unveils Differences in Phosphorus Acquisition Strategies and Their Regulation.</title>
        <authorList>
            <person name="Gomez-Lunar Z."/>
            <person name="Hernandez-Gonzalez I."/>
            <person name="Rodriguez-Torres M.D."/>
            <person name="Souza V."/>
            <person name="Olmedo-Alvarez G."/>
        </authorList>
    </citation>
    <scope>NUCLEOTIDE SEQUENCE [LARGE SCALE GENOMIC DNA]</scope>
    <source>
        <strain evidence="3">p1.1.43</strain>
    </source>
</reference>
<evidence type="ECO:0000313" key="2">
    <source>
        <dbReference type="EMBL" id="KUP07206.1"/>
    </source>
</evidence>
<comment type="caution">
    <text evidence="2">The sequence shown here is derived from an EMBL/GenBank/DDBJ whole genome shotgun (WGS) entry which is preliminary data.</text>
</comment>
<name>A0A147K9V2_9BACI</name>
<proteinExistence type="predicted"/>
<sequence length="230" mass="26406">MDAARQFVLKYHPHCEGALLAGSVVRGQATETSDLDIVVFDGNLSSSYRKSFIEFGWNIELFAHNLTSYAHFFKQDCESGRPSMPWMVNEGIPIRDNGVLNTIKREAKDWLQTGPERWSEKTIKEKQYFITDCLEDLIGCEDREEGLFIVGKLAELVSEFMLRTNGKWTGTSKWAFRSLVQYDVVLAKEFTIALDYYYKTNNKSKIIIFVDKVLLPYGGRFFEGFSIGMD</sequence>
<dbReference type="Gene3D" id="3.30.460.10">
    <property type="entry name" value="Beta Polymerase, domain 2"/>
    <property type="match status" value="1"/>
</dbReference>
<keyword evidence="2" id="KW-0808">Transferase</keyword>
<keyword evidence="3" id="KW-1185">Reference proteome</keyword>
<dbReference type="InterPro" id="IPR002934">
    <property type="entry name" value="Polymerase_NTP_transf_dom"/>
</dbReference>
<accession>A0A147K9V2</accession>
<dbReference type="Pfam" id="PF01909">
    <property type="entry name" value="NTP_transf_2"/>
    <property type="match status" value="1"/>
</dbReference>
<organism evidence="2 3">
    <name type="scientific">Bacillus coahuilensis p1.1.43</name>
    <dbReference type="NCBI Taxonomy" id="1150625"/>
    <lineage>
        <taxon>Bacteria</taxon>
        <taxon>Bacillati</taxon>
        <taxon>Bacillota</taxon>
        <taxon>Bacilli</taxon>
        <taxon>Bacillales</taxon>
        <taxon>Bacillaceae</taxon>
        <taxon>Bacillus</taxon>
    </lineage>
</organism>